<reference evidence="7" key="1">
    <citation type="submission" date="2022-11" db="EMBL/GenBank/DDBJ databases">
        <title>Genome Sequence of Cubamyces cubensis.</title>
        <authorList>
            <person name="Buettner E."/>
        </authorList>
    </citation>
    <scope>NUCLEOTIDE SEQUENCE</scope>
    <source>
        <strain evidence="7">MPL-01</strain>
    </source>
</reference>
<keyword evidence="8" id="KW-1185">Reference proteome</keyword>
<feature type="domain" description="Aldehyde dehydrogenase" evidence="6">
    <location>
        <begin position="14"/>
        <end position="453"/>
    </location>
</feature>
<dbReference type="InterPro" id="IPR016163">
    <property type="entry name" value="Ald_DH_C"/>
</dbReference>
<dbReference type="EMBL" id="JAPEVG010000025">
    <property type="protein sequence ID" value="KAJ8495315.1"/>
    <property type="molecule type" value="Genomic_DNA"/>
</dbReference>
<comment type="caution">
    <text evidence="7">The sequence shown here is derived from an EMBL/GenBank/DDBJ whole genome shotgun (WGS) entry which is preliminary data.</text>
</comment>
<keyword evidence="2 5" id="KW-0560">Oxidoreductase</keyword>
<feature type="active site" evidence="4">
    <location>
        <position position="240"/>
    </location>
</feature>
<dbReference type="Gene3D" id="3.40.605.10">
    <property type="entry name" value="Aldehyde Dehydrogenase, Chain A, domain 1"/>
    <property type="match status" value="1"/>
</dbReference>
<dbReference type="InterPro" id="IPR016161">
    <property type="entry name" value="Ald_DH/histidinol_DH"/>
</dbReference>
<dbReference type="InterPro" id="IPR029510">
    <property type="entry name" value="Ald_DH_CS_GLU"/>
</dbReference>
<evidence type="ECO:0000259" key="6">
    <source>
        <dbReference type="Pfam" id="PF00171"/>
    </source>
</evidence>
<dbReference type="PROSITE" id="PS00687">
    <property type="entry name" value="ALDEHYDE_DEHYDR_GLU"/>
    <property type="match status" value="1"/>
</dbReference>
<dbReference type="Pfam" id="PF00171">
    <property type="entry name" value="Aldedh"/>
    <property type="match status" value="1"/>
</dbReference>
<dbReference type="PANTHER" id="PTHR42986">
    <property type="entry name" value="BENZALDEHYDE DEHYDROGENASE YFMT"/>
    <property type="match status" value="1"/>
</dbReference>
<comment type="similarity">
    <text evidence="1 5">Belongs to the aldehyde dehydrogenase family.</text>
</comment>
<dbReference type="Gene3D" id="3.40.309.10">
    <property type="entry name" value="Aldehyde Dehydrogenase, Chain A, domain 2"/>
    <property type="match status" value="1"/>
</dbReference>
<dbReference type="PROSITE" id="PS00070">
    <property type="entry name" value="ALDEHYDE_DEHYDR_CYS"/>
    <property type="match status" value="1"/>
</dbReference>
<evidence type="ECO:0000256" key="4">
    <source>
        <dbReference type="PROSITE-ProRule" id="PRU10007"/>
    </source>
</evidence>
<evidence type="ECO:0000256" key="5">
    <source>
        <dbReference type="RuleBase" id="RU003345"/>
    </source>
</evidence>
<gene>
    <name evidence="7" type="ORF">ONZ51_g1751</name>
</gene>
<dbReference type="Proteomes" id="UP001215151">
    <property type="component" value="Unassembled WGS sequence"/>
</dbReference>
<evidence type="ECO:0000256" key="1">
    <source>
        <dbReference type="ARBA" id="ARBA00009986"/>
    </source>
</evidence>
<dbReference type="InterPro" id="IPR015590">
    <property type="entry name" value="Aldehyde_DH_dom"/>
</dbReference>
<sequence length="480" mass="50914">MTLPFTPLFIDGEWRPSSTDANFEVRNPATSRVVGTAASASAEDCAAAVEAAAVAFQTWENSSLALRRDILLKASDILATEEYRTKIMTAVGEETSATAETVVFNHMAPLNELRNFAGATTRLKGESFMSWIPGGQVFAQRRALGVILSIAPWNAPIGLTLRAVALPIVCGNTVVLKCSEAGLPKGVLNLVIASREDTPSRVSQIIAHPAVRKINFTGSDTVGRLIAAEAAKYLKPCIFELGGKAPVVVLEDADTPRAARAITSSALLHSGQICMATERVIIQKGATDALVGELKTLFQRVKAGDPQSDPSVAIGALFSEGSAENVLAMIKEAVEGGAEVLLGDLTREGSIIQPHIVAGVRPGMRLWDRESFGPVVALATVETIDDAIAAANASDYSLVAGLWTNNVHTAFDVASRIRAGCTNINGPTVHVEWMRSHGGLGGSTGYGRFTIDDFTEIRMMVLHPAKEPPYVLTSRLNGTT</sequence>
<keyword evidence="3" id="KW-0520">NAD</keyword>
<proteinExistence type="inferred from homology"/>
<evidence type="ECO:0000256" key="2">
    <source>
        <dbReference type="ARBA" id="ARBA00023002"/>
    </source>
</evidence>
<evidence type="ECO:0000313" key="7">
    <source>
        <dbReference type="EMBL" id="KAJ8495315.1"/>
    </source>
</evidence>
<organism evidence="7 8">
    <name type="scientific">Trametes cubensis</name>
    <dbReference type="NCBI Taxonomy" id="1111947"/>
    <lineage>
        <taxon>Eukaryota</taxon>
        <taxon>Fungi</taxon>
        <taxon>Dikarya</taxon>
        <taxon>Basidiomycota</taxon>
        <taxon>Agaricomycotina</taxon>
        <taxon>Agaricomycetes</taxon>
        <taxon>Polyporales</taxon>
        <taxon>Polyporaceae</taxon>
        <taxon>Trametes</taxon>
    </lineage>
</organism>
<name>A0AAD7U0Y1_9APHY</name>
<dbReference type="InterPro" id="IPR016160">
    <property type="entry name" value="Ald_DH_CS_CYS"/>
</dbReference>
<evidence type="ECO:0000313" key="8">
    <source>
        <dbReference type="Proteomes" id="UP001215151"/>
    </source>
</evidence>
<dbReference type="PANTHER" id="PTHR42986:SF1">
    <property type="entry name" value="BENZALDEHYDE DEHYDROGENASE YFMT"/>
    <property type="match status" value="1"/>
</dbReference>
<accession>A0AAD7U0Y1</accession>
<evidence type="ECO:0000256" key="3">
    <source>
        <dbReference type="ARBA" id="ARBA00023027"/>
    </source>
</evidence>
<protein>
    <recommendedName>
        <fullName evidence="6">Aldehyde dehydrogenase domain-containing protein</fullName>
    </recommendedName>
</protein>
<dbReference type="SUPFAM" id="SSF53720">
    <property type="entry name" value="ALDH-like"/>
    <property type="match status" value="1"/>
</dbReference>
<dbReference type="InterPro" id="IPR016162">
    <property type="entry name" value="Ald_DH_N"/>
</dbReference>
<dbReference type="AlphaFoldDB" id="A0AAD7U0Y1"/>
<dbReference type="GO" id="GO:0016620">
    <property type="term" value="F:oxidoreductase activity, acting on the aldehyde or oxo group of donors, NAD or NADP as acceptor"/>
    <property type="evidence" value="ECO:0007669"/>
    <property type="project" value="InterPro"/>
</dbReference>